<dbReference type="GO" id="GO:0035336">
    <property type="term" value="P:long-chain fatty-acyl-CoA metabolic process"/>
    <property type="evidence" value="ECO:0007669"/>
    <property type="project" value="TreeGrafter"/>
</dbReference>
<dbReference type="GO" id="GO:0005783">
    <property type="term" value="C:endoplasmic reticulum"/>
    <property type="evidence" value="ECO:0007669"/>
    <property type="project" value="TreeGrafter"/>
</dbReference>
<feature type="non-terminal residue" evidence="8">
    <location>
        <position position="1"/>
    </location>
</feature>
<proteinExistence type="inferred from homology"/>
<dbReference type="PANTHER" id="PTHR43272:SF83">
    <property type="entry name" value="ACYL-COA SYNTHETASE LONG-CHAIN, ISOFORM J"/>
    <property type="match status" value="1"/>
</dbReference>
<evidence type="ECO:0000256" key="4">
    <source>
        <dbReference type="ARBA" id="ARBA00022832"/>
    </source>
</evidence>
<comment type="caution">
    <text evidence="8">The sequence shown here is derived from an EMBL/GenBank/DDBJ whole genome shotgun (WGS) entry which is preliminary data.</text>
</comment>
<dbReference type="EMBL" id="CAJOAZ010029188">
    <property type="protein sequence ID" value="CAF4423276.1"/>
    <property type="molecule type" value="Genomic_DNA"/>
</dbReference>
<gene>
    <name evidence="8" type="ORF">OXD698_LOCUS52770</name>
</gene>
<dbReference type="GO" id="GO:0005811">
    <property type="term" value="C:lipid droplet"/>
    <property type="evidence" value="ECO:0007669"/>
    <property type="project" value="TreeGrafter"/>
</dbReference>
<protein>
    <recommendedName>
        <fullName evidence="6">long-chain-fatty-acid--CoA ligase</fullName>
        <ecNumber evidence="6">6.2.1.3</ecNumber>
    </recommendedName>
</protein>
<dbReference type="AlphaFoldDB" id="A0A820QR89"/>
<keyword evidence="5" id="KW-0067">ATP-binding</keyword>
<keyword evidence="3" id="KW-0547">Nucleotide-binding</keyword>
<dbReference type="SUPFAM" id="SSF56801">
    <property type="entry name" value="Acetyl-CoA synthetase-like"/>
    <property type="match status" value="1"/>
</dbReference>
<organism evidence="8 9">
    <name type="scientific">Adineta steineri</name>
    <dbReference type="NCBI Taxonomy" id="433720"/>
    <lineage>
        <taxon>Eukaryota</taxon>
        <taxon>Metazoa</taxon>
        <taxon>Spiralia</taxon>
        <taxon>Gnathifera</taxon>
        <taxon>Rotifera</taxon>
        <taxon>Eurotatoria</taxon>
        <taxon>Bdelloidea</taxon>
        <taxon>Adinetida</taxon>
        <taxon>Adinetidae</taxon>
        <taxon>Adineta</taxon>
    </lineage>
</organism>
<dbReference type="GO" id="GO:0004467">
    <property type="term" value="F:long-chain fatty acid-CoA ligase activity"/>
    <property type="evidence" value="ECO:0007669"/>
    <property type="project" value="UniProtKB-EC"/>
</dbReference>
<dbReference type="InterPro" id="IPR000873">
    <property type="entry name" value="AMP-dep_synth/lig_dom"/>
</dbReference>
<reference evidence="8" key="1">
    <citation type="submission" date="2021-02" db="EMBL/GenBank/DDBJ databases">
        <authorList>
            <person name="Nowell W R."/>
        </authorList>
    </citation>
    <scope>NUCLEOTIDE SEQUENCE</scope>
</reference>
<evidence type="ECO:0000313" key="9">
    <source>
        <dbReference type="Proteomes" id="UP000663844"/>
    </source>
</evidence>
<keyword evidence="4" id="KW-0276">Fatty acid metabolism</keyword>
<dbReference type="EC" id="6.2.1.3" evidence="6"/>
<evidence type="ECO:0000256" key="5">
    <source>
        <dbReference type="ARBA" id="ARBA00022840"/>
    </source>
</evidence>
<dbReference type="Gene3D" id="3.40.50.980">
    <property type="match status" value="1"/>
</dbReference>
<comment type="similarity">
    <text evidence="1">Belongs to the ATP-dependent AMP-binding enzyme family.</text>
</comment>
<feature type="non-terminal residue" evidence="8">
    <location>
        <position position="124"/>
    </location>
</feature>
<dbReference type="Pfam" id="PF00501">
    <property type="entry name" value="AMP-binding"/>
    <property type="match status" value="1"/>
</dbReference>
<sequence>KSGDKILIFAETRPEWLLTAFAAFRHGLIVVTLYSTLGEEAVKHGINESEVSIIITSYELLSKLDKTLDQIKSVRHVIYSPSITKSQTIKLPNDKNNIHYLSLEQLEEQGRNANINENILQQRP</sequence>
<dbReference type="PANTHER" id="PTHR43272">
    <property type="entry name" value="LONG-CHAIN-FATTY-ACID--COA LIGASE"/>
    <property type="match status" value="1"/>
</dbReference>
<keyword evidence="4" id="KW-0443">Lipid metabolism</keyword>
<evidence type="ECO:0000313" key="8">
    <source>
        <dbReference type="EMBL" id="CAF4423276.1"/>
    </source>
</evidence>
<keyword evidence="2" id="KW-0436">Ligase</keyword>
<evidence type="ECO:0000256" key="3">
    <source>
        <dbReference type="ARBA" id="ARBA00022741"/>
    </source>
</evidence>
<dbReference type="Proteomes" id="UP000663844">
    <property type="component" value="Unassembled WGS sequence"/>
</dbReference>
<evidence type="ECO:0000259" key="7">
    <source>
        <dbReference type="Pfam" id="PF00501"/>
    </source>
</evidence>
<dbReference type="GO" id="GO:0005886">
    <property type="term" value="C:plasma membrane"/>
    <property type="evidence" value="ECO:0007669"/>
    <property type="project" value="TreeGrafter"/>
</dbReference>
<feature type="domain" description="AMP-dependent synthetase/ligase" evidence="7">
    <location>
        <begin position="1"/>
        <end position="90"/>
    </location>
</feature>
<accession>A0A820QR89</accession>
<evidence type="ECO:0000256" key="2">
    <source>
        <dbReference type="ARBA" id="ARBA00022598"/>
    </source>
</evidence>
<dbReference type="GO" id="GO:0005524">
    <property type="term" value="F:ATP binding"/>
    <property type="evidence" value="ECO:0007669"/>
    <property type="project" value="UniProtKB-KW"/>
</dbReference>
<evidence type="ECO:0000256" key="6">
    <source>
        <dbReference type="ARBA" id="ARBA00026121"/>
    </source>
</evidence>
<evidence type="ECO:0000256" key="1">
    <source>
        <dbReference type="ARBA" id="ARBA00006432"/>
    </source>
</evidence>
<name>A0A820QR89_9BILA</name>